<feature type="compositionally biased region" description="Polar residues" evidence="1">
    <location>
        <begin position="273"/>
        <end position="283"/>
    </location>
</feature>
<dbReference type="Proteomes" id="UP001255856">
    <property type="component" value="Unassembled WGS sequence"/>
</dbReference>
<feature type="region of interest" description="Disordered" evidence="1">
    <location>
        <begin position="307"/>
        <end position="335"/>
    </location>
</feature>
<feature type="region of interest" description="Disordered" evidence="1">
    <location>
        <begin position="248"/>
        <end position="283"/>
    </location>
</feature>
<comment type="caution">
    <text evidence="2">The sequence shown here is derived from an EMBL/GenBank/DDBJ whole genome shotgun (WGS) entry which is preliminary data.</text>
</comment>
<feature type="compositionally biased region" description="Polar residues" evidence="1">
    <location>
        <begin position="59"/>
        <end position="75"/>
    </location>
</feature>
<keyword evidence="3" id="KW-1185">Reference proteome</keyword>
<protein>
    <recommendedName>
        <fullName evidence="4">UVR domain-containing protein</fullName>
    </recommendedName>
</protein>
<feature type="region of interest" description="Disordered" evidence="1">
    <location>
        <begin position="549"/>
        <end position="578"/>
    </location>
</feature>
<feature type="compositionally biased region" description="Basic and acidic residues" evidence="1">
    <location>
        <begin position="567"/>
        <end position="578"/>
    </location>
</feature>
<evidence type="ECO:0008006" key="4">
    <source>
        <dbReference type="Google" id="ProtNLM"/>
    </source>
</evidence>
<dbReference type="EMBL" id="JASFZW010000013">
    <property type="protein sequence ID" value="KAK2075758.1"/>
    <property type="molecule type" value="Genomic_DNA"/>
</dbReference>
<sequence>MTENVRCCGAVGKAHGFGNVTPPRHHPVPGHAERAGPAKRALRLRTFASSDGSGHRQDPVSSATPASLSGLAAQTASVRQPLADEAFEPSPAPALASQGGPWTSCTGNWDEWQATIAETYELAEAERRASESMAASVELQAFKAAASLRDQLRVIRGRDRLATALAQLEQAIAEERYEDAAALRDRAWSGLPGWWVGCSGAGAETRGHLVEIRRRFGHYAAYAFTGADVALAMGWGPVDPGVGAAPPAMGFDPDAPPPALHDPQGFAPDGAVTQASGGALQSAQSVMEMHFRQRGDELEGQAVAILGPASPPADEGPLESEDLEVEAPQGPASARQVHRELVEALERLLEVHAGLEGNAAEEQQRAPGASEAATGTESSKAPSASADVPSDDASDEASSSPLLRHFHEMVRLLERLQPGSKAAGDAPSRELGAEARTRPAQPAIAQLPRVPARLEWMGRDAFTVTVTPRDADEAISAWRAQHETAPADAAAAAQEGPASDEPASAATDVVDRLASPEAPTTSDDVRRIEAALRTGSAVEQVLRAVSGELRGANETKSDSAEESSDASDAKKPEEGGTDAEVRAILRTALAVVKAKRLRDARALRSLRGAEAAEASAEEEEQSPAGALRGEQQASVSSSTEDLVSPSTWSGDDAPDSPPAPAGPDRLRLVRAVHHRTDPFTGMFLGQFGPHGPELLQLRRVAREGETWVEAVKVTGDANVPAGEASFEARIDRAARLPAPPAPRLGGPGPGYPPDLGVKARYPARGRVAEPGYRNAKWVDAELLEFVPGNPITRGAELGVVFNLSQAHRFLILFNKVDLDGLRDRLDALTGAAAL</sequence>
<dbReference type="InterPro" id="IPR044680">
    <property type="entry name" value="EX1/2"/>
</dbReference>
<feature type="compositionally biased region" description="Acidic residues" evidence="1">
    <location>
        <begin position="316"/>
        <end position="325"/>
    </location>
</feature>
<dbReference type="Pfam" id="PF12014">
    <property type="entry name" value="Cyclin_D1_bind"/>
    <property type="match status" value="1"/>
</dbReference>
<feature type="compositionally biased region" description="Polar residues" evidence="1">
    <location>
        <begin position="631"/>
        <end position="648"/>
    </location>
</feature>
<proteinExistence type="predicted"/>
<feature type="region of interest" description="Disordered" evidence="1">
    <location>
        <begin position="417"/>
        <end position="442"/>
    </location>
</feature>
<feature type="region of interest" description="Disordered" evidence="1">
    <location>
        <begin position="18"/>
        <end position="75"/>
    </location>
</feature>
<name>A0AAD9IDC0_PROWI</name>
<feature type="compositionally biased region" description="Low complexity" evidence="1">
    <location>
        <begin position="483"/>
        <end position="497"/>
    </location>
</feature>
<organism evidence="2 3">
    <name type="scientific">Prototheca wickerhamii</name>
    <dbReference type="NCBI Taxonomy" id="3111"/>
    <lineage>
        <taxon>Eukaryota</taxon>
        <taxon>Viridiplantae</taxon>
        <taxon>Chlorophyta</taxon>
        <taxon>core chlorophytes</taxon>
        <taxon>Trebouxiophyceae</taxon>
        <taxon>Chlorellales</taxon>
        <taxon>Chlorellaceae</taxon>
        <taxon>Prototheca</taxon>
    </lineage>
</organism>
<feature type="region of interest" description="Disordered" evidence="1">
    <location>
        <begin position="357"/>
        <end position="401"/>
    </location>
</feature>
<dbReference type="GO" id="GO:0042651">
    <property type="term" value="C:thylakoid membrane"/>
    <property type="evidence" value="ECO:0007669"/>
    <property type="project" value="TreeGrafter"/>
</dbReference>
<feature type="region of interest" description="Disordered" evidence="1">
    <location>
        <begin position="610"/>
        <end position="664"/>
    </location>
</feature>
<feature type="compositionally biased region" description="Basic and acidic residues" evidence="1">
    <location>
        <begin position="427"/>
        <end position="437"/>
    </location>
</feature>
<dbReference type="PANTHER" id="PTHR33917:SF3">
    <property type="entry name" value="PROTEIN EXECUTER 1, CHLOROPLASTIC"/>
    <property type="match status" value="1"/>
</dbReference>
<feature type="compositionally biased region" description="Low complexity" evidence="1">
    <location>
        <begin position="378"/>
        <end position="388"/>
    </location>
</feature>
<evidence type="ECO:0000256" key="1">
    <source>
        <dbReference type="SAM" id="MobiDB-lite"/>
    </source>
</evidence>
<reference evidence="2" key="1">
    <citation type="submission" date="2021-01" db="EMBL/GenBank/DDBJ databases">
        <authorList>
            <person name="Eckstrom K.M.E."/>
        </authorList>
    </citation>
    <scope>NUCLEOTIDE SEQUENCE</scope>
    <source>
        <strain evidence="2">UVCC 0001</strain>
    </source>
</reference>
<evidence type="ECO:0000313" key="2">
    <source>
        <dbReference type="EMBL" id="KAK2075758.1"/>
    </source>
</evidence>
<evidence type="ECO:0000313" key="3">
    <source>
        <dbReference type="Proteomes" id="UP001255856"/>
    </source>
</evidence>
<gene>
    <name evidence="2" type="ORF">QBZ16_001499</name>
</gene>
<dbReference type="PANTHER" id="PTHR33917">
    <property type="entry name" value="PROTEIN EXECUTER 1, CHLOROPLASTIC"/>
    <property type="match status" value="1"/>
</dbReference>
<dbReference type="AlphaFoldDB" id="A0AAD9IDC0"/>
<accession>A0AAD9IDC0</accession>
<dbReference type="GO" id="GO:0010343">
    <property type="term" value="P:singlet oxygen-mediated programmed cell death"/>
    <property type="evidence" value="ECO:0007669"/>
    <property type="project" value="InterPro"/>
</dbReference>
<feature type="region of interest" description="Disordered" evidence="1">
    <location>
        <begin position="483"/>
        <end position="506"/>
    </location>
</feature>